<dbReference type="GO" id="GO:0016787">
    <property type="term" value="F:hydrolase activity"/>
    <property type="evidence" value="ECO:0007669"/>
    <property type="project" value="InterPro"/>
</dbReference>
<keyword evidence="3" id="KW-0472">Membrane</keyword>
<feature type="domain" description="CCHC-type" evidence="4">
    <location>
        <begin position="729"/>
        <end position="745"/>
    </location>
</feature>
<proteinExistence type="inferred from homology"/>
<dbReference type="AlphaFoldDB" id="A0A498KCT7"/>
<dbReference type="PANTHER" id="PTHR23024">
    <property type="entry name" value="ARYLACETAMIDE DEACETYLASE"/>
    <property type="match status" value="1"/>
</dbReference>
<keyword evidence="3" id="KW-0812">Transmembrane</keyword>
<dbReference type="SMART" id="SM00343">
    <property type="entry name" value="ZnF_C2HC"/>
    <property type="match status" value="4"/>
</dbReference>
<dbReference type="GO" id="GO:0008270">
    <property type="term" value="F:zinc ion binding"/>
    <property type="evidence" value="ECO:0007669"/>
    <property type="project" value="InterPro"/>
</dbReference>
<feature type="domain" description="CCHC-type" evidence="4">
    <location>
        <begin position="788"/>
        <end position="805"/>
    </location>
</feature>
<dbReference type="PANTHER" id="PTHR23024:SF135">
    <property type="entry name" value="CELL DEATH ASSOCIATED PROTEIN"/>
    <property type="match status" value="1"/>
</dbReference>
<feature type="domain" description="CCHC-type" evidence="4">
    <location>
        <begin position="496"/>
        <end position="513"/>
    </location>
</feature>
<sequence>MVSENKRLVEEVSGWLRVFDDGSVDRRWTGPPEVQFMVEPVAPHDEFVDGVSTKDVVAGKSSGLRIRLYLPKRKPEDDDTKLPIILHFHGGGFCMSQADWYMYYHIYTKLSRSTNAIVASLYQRLAPEHRLPAAIDDGYSALLWLRSLARGEQNEPLLSHADFNRVFLIGDSTGGNIVHHLAAQAGTADLSPLRIAGGILIHPGFVRAERSKSELEQPQSPFLTLDMVDKFLDLALPVGSTKNHPITCPMGPEAAPLDNLKLPPFLLCVASKDLMVDTEMEYFEAMKKADKDVELLINEGVSHSFYLNKIAVDTDPDTAAETELDQERTEGGKGECDPRCQKGYLCRESVRSQNMDNGFVSSKEQPCRICNTADHATQDCPDNNGMFSFSSPRIILLFTLCYLVIDLLILVLKGVWFRNSKIPKLMEGKGGRSTHCDVRVENNSFCKARVKLRTINVPTRTLAKWEAFSWPWCCEKEGGHSDPDDDEWIGVALVKDCGTCGAVGKHRTEDCPKKKGTGKIHRKTALRKKKRTSVPRKKTAPGSKEQRWLEPAKQEGAMGEPFVACPPPCNVIQIPNPEFIQSQDQEQIPPPPNEDELAIPGRLHWHWFDEEEEHLMGGEDLPGVSYVLEDSYEAQMAAREKTSKIMAQRLARTSPEDKENWDYFESVGSQNMDNGFVSSKSCPIVCIVEFVVLLATRLRTAQIMMSDYMPDSNPKVCAGSHDPAFVYMICGICSRRGHWGNTCPYQYYVPRNAAVGPGGRLVCRCCEKEGGHSDPDDDEWIGVAFVNDCGTCGAVGKHRSEDCPKKEGTGKIDRKTALRKKKQTSLRLVGSRFRAKHKHIF</sequence>
<keyword evidence="3" id="KW-1133">Transmembrane helix</keyword>
<accession>A0A498KCT7</accession>
<feature type="compositionally biased region" description="Basic and acidic residues" evidence="2">
    <location>
        <begin position="544"/>
        <end position="553"/>
    </location>
</feature>
<feature type="domain" description="CCHC-type" evidence="4">
    <location>
        <begin position="366"/>
        <end position="382"/>
    </location>
</feature>
<dbReference type="InterPro" id="IPR029058">
    <property type="entry name" value="AB_hydrolase_fold"/>
</dbReference>
<evidence type="ECO:0000256" key="3">
    <source>
        <dbReference type="SAM" id="Phobius"/>
    </source>
</evidence>
<reference evidence="5 6" key="1">
    <citation type="submission" date="2018-10" db="EMBL/GenBank/DDBJ databases">
        <title>A high-quality apple genome assembly.</title>
        <authorList>
            <person name="Hu J."/>
        </authorList>
    </citation>
    <scope>NUCLEOTIDE SEQUENCE [LARGE SCALE GENOMIC DNA]</scope>
    <source>
        <strain evidence="6">cv. HFTH1</strain>
        <tissue evidence="5">Young leaf</tissue>
    </source>
</reference>
<feature type="region of interest" description="Disordered" evidence="2">
    <location>
        <begin position="511"/>
        <end position="555"/>
    </location>
</feature>
<evidence type="ECO:0000259" key="4">
    <source>
        <dbReference type="SMART" id="SM00343"/>
    </source>
</evidence>
<dbReference type="GO" id="GO:0003676">
    <property type="term" value="F:nucleic acid binding"/>
    <property type="evidence" value="ECO:0007669"/>
    <property type="project" value="InterPro"/>
</dbReference>
<gene>
    <name evidence="5" type="ORF">DVH24_006424</name>
</gene>
<feature type="compositionally biased region" description="Basic residues" evidence="2">
    <location>
        <begin position="514"/>
        <end position="539"/>
    </location>
</feature>
<dbReference type="STRING" id="3750.A0A498KCT7"/>
<dbReference type="EMBL" id="RDQH01000328">
    <property type="protein sequence ID" value="RXI05167.1"/>
    <property type="molecule type" value="Genomic_DNA"/>
</dbReference>
<keyword evidence="6" id="KW-1185">Reference proteome</keyword>
<name>A0A498KCT7_MALDO</name>
<evidence type="ECO:0000256" key="1">
    <source>
        <dbReference type="ARBA" id="ARBA00010515"/>
    </source>
</evidence>
<evidence type="ECO:0000256" key="2">
    <source>
        <dbReference type="SAM" id="MobiDB-lite"/>
    </source>
</evidence>
<dbReference type="InterPro" id="IPR001878">
    <property type="entry name" value="Znf_CCHC"/>
</dbReference>
<dbReference type="InterPro" id="IPR050466">
    <property type="entry name" value="Carboxylest/Gibb_receptor"/>
</dbReference>
<dbReference type="Gene3D" id="3.40.50.1820">
    <property type="entry name" value="alpha/beta hydrolase"/>
    <property type="match status" value="1"/>
</dbReference>
<evidence type="ECO:0000313" key="6">
    <source>
        <dbReference type="Proteomes" id="UP000290289"/>
    </source>
</evidence>
<protein>
    <recommendedName>
        <fullName evidence="4">CCHC-type domain-containing protein</fullName>
    </recommendedName>
</protein>
<evidence type="ECO:0000313" key="5">
    <source>
        <dbReference type="EMBL" id="RXI05167.1"/>
    </source>
</evidence>
<feature type="transmembrane region" description="Helical" evidence="3">
    <location>
        <begin position="394"/>
        <end position="416"/>
    </location>
</feature>
<comment type="caution">
    <text evidence="5">The sequence shown here is derived from an EMBL/GenBank/DDBJ whole genome shotgun (WGS) entry which is preliminary data.</text>
</comment>
<dbReference type="Pfam" id="PF07859">
    <property type="entry name" value="Abhydrolase_3"/>
    <property type="match status" value="1"/>
</dbReference>
<dbReference type="Proteomes" id="UP000290289">
    <property type="component" value="Chromosome 2"/>
</dbReference>
<comment type="similarity">
    <text evidence="1">Belongs to the 'GDXG' lipolytic enzyme family.</text>
</comment>
<organism evidence="5 6">
    <name type="scientific">Malus domestica</name>
    <name type="common">Apple</name>
    <name type="synonym">Pyrus malus</name>
    <dbReference type="NCBI Taxonomy" id="3750"/>
    <lineage>
        <taxon>Eukaryota</taxon>
        <taxon>Viridiplantae</taxon>
        <taxon>Streptophyta</taxon>
        <taxon>Embryophyta</taxon>
        <taxon>Tracheophyta</taxon>
        <taxon>Spermatophyta</taxon>
        <taxon>Magnoliopsida</taxon>
        <taxon>eudicotyledons</taxon>
        <taxon>Gunneridae</taxon>
        <taxon>Pentapetalae</taxon>
        <taxon>rosids</taxon>
        <taxon>fabids</taxon>
        <taxon>Rosales</taxon>
        <taxon>Rosaceae</taxon>
        <taxon>Amygdaloideae</taxon>
        <taxon>Maleae</taxon>
        <taxon>Malus</taxon>
    </lineage>
</organism>
<dbReference type="InterPro" id="IPR013094">
    <property type="entry name" value="AB_hydrolase_3"/>
</dbReference>
<dbReference type="SUPFAM" id="SSF53474">
    <property type="entry name" value="alpha/beta-Hydrolases"/>
    <property type="match status" value="1"/>
</dbReference>